<evidence type="ECO:0000313" key="2">
    <source>
        <dbReference type="Proteomes" id="UP000027442"/>
    </source>
</evidence>
<dbReference type="Proteomes" id="UP000027442">
    <property type="component" value="Unassembled WGS sequence"/>
</dbReference>
<protein>
    <submittedName>
        <fullName evidence="1">Uncharacterized protein</fullName>
    </submittedName>
</protein>
<dbReference type="RefSeq" id="WP_018966724.1">
    <property type="nucleotide sequence ID" value="NZ_KB899211.1"/>
</dbReference>
<accession>A0A069QP51</accession>
<name>A0A069QP51_HOYLO</name>
<sequence length="525" mass="60746">MKGYIDYLISLDAEIQREIERDVFGIKVPYLAIRYKKWMVTIDEKTENVANAYISYIKSADKQLFSSEEDFFEFLPQEVEAGDIKGVSALFDKYLNVVNEWFELAKDEDYGFSPKLVSDWRSAFRNYRRFIEEWVLPKFSGKKSDIPVMQGANVYKQLFAGEEFLHWLTTTDEKGKTSAQSYISRLKRLNRTLSQAISAKSQTLQGGLFSLIPIFLKAKKEGKVLGFFTLLDNMLKHAIDNNDCQWMPISSLRDALSALRKYGQFINEEFINGDSTDEEDPEEETTDISQLGFSGVTKTYDYQTLENNFRFRLITQNRMSEGKDVFYPISIINRLFRLSSKAIAKHVERKDDYKWFNRWIDDCIAETHVITDKGDFILAELSENNTIIINPTTKEVTVKLLDGTTARMLTQTEEATAPARFMEISQLCKIHIDHTPLICNLLSENISNLPAMVRLTEIIREVAKENNLSIVRDNFSTIASKVMKSEKHIVEMLEMIPTLKNELEFIRSKSKLCLMNAKYNLRKKK</sequence>
<dbReference type="PATRIC" id="fig|1122985.7.peg.2417"/>
<comment type="caution">
    <text evidence="1">The sequence shown here is derived from an EMBL/GenBank/DDBJ whole genome shotgun (WGS) entry which is preliminary data.</text>
</comment>
<evidence type="ECO:0000313" key="1">
    <source>
        <dbReference type="EMBL" id="KDR51611.1"/>
    </source>
</evidence>
<dbReference type="HOGENOM" id="CLU_518608_0_0_10"/>
<dbReference type="eggNOG" id="ENOG502ZNFQ">
    <property type="taxonomic scope" value="Bacteria"/>
</dbReference>
<gene>
    <name evidence="1" type="ORF">HMPREF1991_02333</name>
</gene>
<dbReference type="AlphaFoldDB" id="A0A069QP51"/>
<dbReference type="EMBL" id="JNGW01000098">
    <property type="protein sequence ID" value="KDR51611.1"/>
    <property type="molecule type" value="Genomic_DNA"/>
</dbReference>
<keyword evidence="2" id="KW-1185">Reference proteome</keyword>
<organism evidence="1 2">
    <name type="scientific">Hoylesella loescheii DSM 19665 = JCM 12249 = ATCC 15930</name>
    <dbReference type="NCBI Taxonomy" id="1122985"/>
    <lineage>
        <taxon>Bacteria</taxon>
        <taxon>Pseudomonadati</taxon>
        <taxon>Bacteroidota</taxon>
        <taxon>Bacteroidia</taxon>
        <taxon>Bacteroidales</taxon>
        <taxon>Prevotellaceae</taxon>
        <taxon>Hoylesella</taxon>
    </lineage>
</organism>
<proteinExistence type="predicted"/>
<reference evidence="1 2" key="1">
    <citation type="submission" date="2013-08" db="EMBL/GenBank/DDBJ databases">
        <authorList>
            <person name="Weinstock G."/>
            <person name="Sodergren E."/>
            <person name="Wylie T."/>
            <person name="Fulton L."/>
            <person name="Fulton R."/>
            <person name="Fronick C."/>
            <person name="O'Laughlin M."/>
            <person name="Godfrey J."/>
            <person name="Miner T."/>
            <person name="Herter B."/>
            <person name="Appelbaum E."/>
            <person name="Cordes M."/>
            <person name="Lek S."/>
            <person name="Wollam A."/>
            <person name="Pepin K.H."/>
            <person name="Palsikar V.B."/>
            <person name="Mitreva M."/>
            <person name="Wilson R.K."/>
        </authorList>
    </citation>
    <scope>NUCLEOTIDE SEQUENCE [LARGE SCALE GENOMIC DNA]</scope>
    <source>
        <strain evidence="1 2">ATCC 15930</strain>
    </source>
</reference>